<dbReference type="KEGG" id="sdyn:Mal52_41330"/>
<keyword evidence="1" id="KW-0472">Membrane</keyword>
<organism evidence="2 3">
    <name type="scientific">Symmachiella dynata</name>
    <dbReference type="NCBI Taxonomy" id="2527995"/>
    <lineage>
        <taxon>Bacteria</taxon>
        <taxon>Pseudomonadati</taxon>
        <taxon>Planctomycetota</taxon>
        <taxon>Planctomycetia</taxon>
        <taxon>Planctomycetales</taxon>
        <taxon>Planctomycetaceae</taxon>
        <taxon>Symmachiella</taxon>
    </lineage>
</organism>
<feature type="transmembrane region" description="Helical" evidence="1">
    <location>
        <begin position="12"/>
        <end position="35"/>
    </location>
</feature>
<protein>
    <submittedName>
        <fullName evidence="2">Uncharacterized protein</fullName>
    </submittedName>
</protein>
<name>A0A517ZT21_9PLAN</name>
<gene>
    <name evidence="2" type="ORF">Mal52_41330</name>
</gene>
<dbReference type="EMBL" id="CP036276">
    <property type="protein sequence ID" value="QDU45638.1"/>
    <property type="molecule type" value="Genomic_DNA"/>
</dbReference>
<dbReference type="AlphaFoldDB" id="A0A517ZT21"/>
<reference evidence="2 3" key="1">
    <citation type="submission" date="2019-02" db="EMBL/GenBank/DDBJ databases">
        <title>Deep-cultivation of Planctomycetes and their phenomic and genomic characterization uncovers novel biology.</title>
        <authorList>
            <person name="Wiegand S."/>
            <person name="Jogler M."/>
            <person name="Boedeker C."/>
            <person name="Pinto D."/>
            <person name="Vollmers J."/>
            <person name="Rivas-Marin E."/>
            <person name="Kohn T."/>
            <person name="Peeters S.H."/>
            <person name="Heuer A."/>
            <person name="Rast P."/>
            <person name="Oberbeckmann S."/>
            <person name="Bunk B."/>
            <person name="Jeske O."/>
            <person name="Meyerdierks A."/>
            <person name="Storesund J.E."/>
            <person name="Kallscheuer N."/>
            <person name="Luecker S."/>
            <person name="Lage O.M."/>
            <person name="Pohl T."/>
            <person name="Merkel B.J."/>
            <person name="Hornburger P."/>
            <person name="Mueller R.-W."/>
            <person name="Bruemmer F."/>
            <person name="Labrenz M."/>
            <person name="Spormann A.M."/>
            <person name="Op den Camp H."/>
            <person name="Overmann J."/>
            <person name="Amann R."/>
            <person name="Jetten M.S.M."/>
            <person name="Mascher T."/>
            <person name="Medema M.H."/>
            <person name="Devos D.P."/>
            <person name="Kaster A.-K."/>
            <person name="Ovreas L."/>
            <person name="Rohde M."/>
            <person name="Galperin M.Y."/>
            <person name="Jogler C."/>
        </authorList>
    </citation>
    <scope>NUCLEOTIDE SEQUENCE [LARGE SCALE GENOMIC DNA]</scope>
    <source>
        <strain evidence="2 3">Mal52</strain>
    </source>
</reference>
<keyword evidence="1" id="KW-0812">Transmembrane</keyword>
<keyword evidence="3" id="KW-1185">Reference proteome</keyword>
<keyword evidence="1" id="KW-1133">Transmembrane helix</keyword>
<dbReference type="Proteomes" id="UP000319383">
    <property type="component" value="Chromosome"/>
</dbReference>
<sequence>MASEQNPQFQTLRLWYFGVVVVLIIAVLIVAPWAAGVPPSGYIAEADLPDGSILSLRAVTYGKHHELPLESLDNSLLPSFGFRKTPDSLQRETGANSIVLWFSRRNRETGEAMGFDWWQRCSAVDVNGWVVKDFVPHQEFFSDRFWDGSNSGGQWGGDRPLQSISTGEYDIVVASSMLPSFRTAGTSFTLQVHNTTGKVVAEFEVPSPGVAKNSTWVPKALPITKSTGDLSVSLKDLKLELPHQPKGYALNAFADVSMPSDDRSAQWRLENVHLEDELGNVSDVYDCILSPLEPAWKVVARLARREDAPPLPIETWNAGSIPLPADGKVKSLHLSGSVGGASIGVESIGGAGQVTYKELGANLGRQRHFHDSGVWVNEKNVRIEVELATDGNQHLRTIKSDIPHLVLKLPLLTRLQELRILGLDNLNQQIPGKVTEEEGKTYWFFEPSPGSTSIDVKFIITNKREVEFIVAPPAIAKPN</sequence>
<dbReference type="RefSeq" id="WP_145378156.1">
    <property type="nucleotide sequence ID" value="NZ_CP036276.1"/>
</dbReference>
<accession>A0A517ZT21</accession>
<evidence type="ECO:0000256" key="1">
    <source>
        <dbReference type="SAM" id="Phobius"/>
    </source>
</evidence>
<proteinExistence type="predicted"/>
<evidence type="ECO:0000313" key="2">
    <source>
        <dbReference type="EMBL" id="QDU45638.1"/>
    </source>
</evidence>
<evidence type="ECO:0000313" key="3">
    <source>
        <dbReference type="Proteomes" id="UP000319383"/>
    </source>
</evidence>